<name>A0A482IXK8_9BURK</name>
<dbReference type="AlphaFoldDB" id="A0A482IXK8"/>
<sequence length="108" mass="11415">MMNAPMVPGPLVFCVVRRDALVTTYRVSLPDGRTLIEGAPRGLDEAEDMLACAGALYVIESGKRPDACDIAMQITGLDEVYGSEDQGNIGRILLTAFADGIAGAVLED</sequence>
<organism evidence="1 2">
    <name type="scientific">Cupriavidus metallidurans</name>
    <dbReference type="NCBI Taxonomy" id="119219"/>
    <lineage>
        <taxon>Bacteria</taxon>
        <taxon>Pseudomonadati</taxon>
        <taxon>Pseudomonadota</taxon>
        <taxon>Betaproteobacteria</taxon>
        <taxon>Burkholderiales</taxon>
        <taxon>Burkholderiaceae</taxon>
        <taxon>Cupriavidus</taxon>
    </lineage>
</organism>
<evidence type="ECO:0000313" key="1">
    <source>
        <dbReference type="EMBL" id="QBP12293.1"/>
    </source>
</evidence>
<dbReference type="EMBL" id="CP037901">
    <property type="protein sequence ID" value="QBP12293.1"/>
    <property type="molecule type" value="Genomic_DNA"/>
</dbReference>
<protein>
    <submittedName>
        <fullName evidence="1">Uncharacterized protein</fullName>
    </submittedName>
</protein>
<reference evidence="1 2" key="1">
    <citation type="submission" date="2019-03" db="EMBL/GenBank/DDBJ databases">
        <title>Comparative insights into the high quality Complete genome sequence of highly metal resistant Cupriavidus metallidurans strain BS1 isolated from a gold-copper mine.</title>
        <authorList>
            <person name="Mazhar H.S."/>
            <person name="Rensing C."/>
        </authorList>
    </citation>
    <scope>NUCLEOTIDE SEQUENCE [LARGE SCALE GENOMIC DNA]</scope>
    <source>
        <strain evidence="1 2">BS1</strain>
    </source>
</reference>
<dbReference type="RefSeq" id="WP_035835180.1">
    <property type="nucleotide sequence ID" value="NZ_CP026544.1"/>
</dbReference>
<gene>
    <name evidence="1" type="ORF">DDF84_021315</name>
</gene>
<evidence type="ECO:0000313" key="2">
    <source>
        <dbReference type="Proteomes" id="UP000253772"/>
    </source>
</evidence>
<accession>A0A482IXK8</accession>
<proteinExistence type="predicted"/>
<dbReference type="Proteomes" id="UP000253772">
    <property type="component" value="Chromosome c2"/>
</dbReference>